<protein>
    <submittedName>
        <fullName evidence="2">Putative secreted protein</fullName>
    </submittedName>
</protein>
<organism evidence="2 3">
    <name type="scientific">Corynebacterium glyciniphilum AJ 3170</name>
    <dbReference type="NCBI Taxonomy" id="1404245"/>
    <lineage>
        <taxon>Bacteria</taxon>
        <taxon>Bacillati</taxon>
        <taxon>Actinomycetota</taxon>
        <taxon>Actinomycetes</taxon>
        <taxon>Mycobacteriales</taxon>
        <taxon>Corynebacteriaceae</taxon>
        <taxon>Corynebacterium</taxon>
    </lineage>
</organism>
<gene>
    <name evidence="2" type="ORF">CGLY_02840</name>
</gene>
<keyword evidence="1" id="KW-1133">Transmembrane helix</keyword>
<dbReference type="NCBIfam" id="TIGR03816">
    <property type="entry name" value="tadE_like_DECH"/>
    <property type="match status" value="1"/>
</dbReference>
<dbReference type="EMBL" id="CP006842">
    <property type="protein sequence ID" value="AHW63016.1"/>
    <property type="molecule type" value="Genomic_DNA"/>
</dbReference>
<dbReference type="Proteomes" id="UP000023703">
    <property type="component" value="Chromosome"/>
</dbReference>
<dbReference type="AlphaFoldDB" id="X5E8L7"/>
<dbReference type="HOGENOM" id="CLU_165356_0_0_11"/>
<dbReference type="InterPro" id="IPR021202">
    <property type="entry name" value="Rv3654c-like"/>
</dbReference>
<name>X5E8L7_9CORY</name>
<dbReference type="KEGG" id="cgy:CGLY_02840"/>
<sequence>MTVAGAAVILAVVALVLVIGTGVTGMLQRHRASAAADLTALSAATVMQHAGVDEACVVAEDVAVANNARLVSCDLVRGEDTDYGPAGLEGIGITVVVAGKTAAAEAGPVK</sequence>
<dbReference type="RefSeq" id="WP_038545999.1">
    <property type="nucleotide sequence ID" value="NZ_CP006842.1"/>
</dbReference>
<feature type="transmembrane region" description="Helical" evidence="1">
    <location>
        <begin position="6"/>
        <end position="27"/>
    </location>
</feature>
<accession>X5E8L7</accession>
<keyword evidence="1" id="KW-0472">Membrane</keyword>
<evidence type="ECO:0000313" key="3">
    <source>
        <dbReference type="Proteomes" id="UP000023703"/>
    </source>
</evidence>
<keyword evidence="3" id="KW-1185">Reference proteome</keyword>
<dbReference type="eggNOG" id="ENOG5031QU3">
    <property type="taxonomic scope" value="Bacteria"/>
</dbReference>
<reference evidence="2 3" key="1">
    <citation type="journal article" date="2015" name="Int. J. Syst. Evol. Microbiol.">
        <title>Revisiting Corynebacterium glyciniphilum (ex Kubota et al., 1972) sp. nov., nom. rev., isolated from putrefied banana.</title>
        <authorList>
            <person name="Al-Dilaimi A."/>
            <person name="Bednarz H."/>
            <person name="Lomker A."/>
            <person name="Niehaus K."/>
            <person name="Kalinowski J."/>
            <person name="Ruckert C."/>
        </authorList>
    </citation>
    <scope>NUCLEOTIDE SEQUENCE [LARGE SCALE GENOMIC DNA]</scope>
    <source>
        <strain evidence="2">AJ 3170</strain>
    </source>
</reference>
<proteinExistence type="predicted"/>
<evidence type="ECO:0000313" key="2">
    <source>
        <dbReference type="EMBL" id="AHW63016.1"/>
    </source>
</evidence>
<dbReference type="STRING" id="1404245.CGLY_02840"/>
<evidence type="ECO:0000256" key="1">
    <source>
        <dbReference type="SAM" id="Phobius"/>
    </source>
</evidence>
<keyword evidence="1" id="KW-0812">Transmembrane</keyword>